<feature type="domain" description="DJ-1/PfpI" evidence="1">
    <location>
        <begin position="4"/>
        <end position="167"/>
    </location>
</feature>
<dbReference type="PANTHER" id="PTHR43130">
    <property type="entry name" value="ARAC-FAMILY TRANSCRIPTIONAL REGULATOR"/>
    <property type="match status" value="1"/>
</dbReference>
<gene>
    <name evidence="2" type="ORF">ASR47_100731</name>
</gene>
<dbReference type="STRING" id="1747903.ASR47_100731"/>
<dbReference type="Proteomes" id="UP000092713">
    <property type="component" value="Unassembled WGS sequence"/>
</dbReference>
<dbReference type="SUPFAM" id="SSF52317">
    <property type="entry name" value="Class I glutamine amidotransferase-like"/>
    <property type="match status" value="1"/>
</dbReference>
<dbReference type="OrthoDB" id="8030967at2"/>
<protein>
    <submittedName>
        <fullName evidence="2">DJ-1/PfpI family protein</fullName>
    </submittedName>
</protein>
<proteinExistence type="predicted"/>
<dbReference type="AlphaFoldDB" id="A0A1A7C1V2"/>
<accession>A0A1A7C1V2</accession>
<dbReference type="PANTHER" id="PTHR43130:SF3">
    <property type="entry name" value="HTH-TYPE TRANSCRIPTIONAL REGULATOR RV1931C"/>
    <property type="match status" value="1"/>
</dbReference>
<evidence type="ECO:0000313" key="2">
    <source>
        <dbReference type="EMBL" id="OBV38715.1"/>
    </source>
</evidence>
<dbReference type="InterPro" id="IPR029062">
    <property type="entry name" value="Class_I_gatase-like"/>
</dbReference>
<dbReference type="RefSeq" id="WP_065308444.1">
    <property type="nucleotide sequence ID" value="NZ_LOCQ01000056.1"/>
</dbReference>
<comment type="caution">
    <text evidence="2">The sequence shown here is derived from an EMBL/GenBank/DDBJ whole genome shotgun (WGS) entry which is preliminary data.</text>
</comment>
<dbReference type="GO" id="GO:0006355">
    <property type="term" value="P:regulation of DNA-templated transcription"/>
    <property type="evidence" value="ECO:0007669"/>
    <property type="project" value="TreeGrafter"/>
</dbReference>
<reference evidence="2 3" key="1">
    <citation type="submission" date="2016-04" db="EMBL/GenBank/DDBJ databases">
        <title>Draft genome sequence of Janthinobacterium psychrotolerans sp. nov., isolated from freshwater sediments in Denmark.</title>
        <authorList>
            <person name="Gong X."/>
            <person name="Skrivergaard S."/>
            <person name="Korsgaard B.S."/>
            <person name="Schreiber L."/>
            <person name="Marshall I.P."/>
            <person name="Finster K."/>
            <person name="Schramm A."/>
        </authorList>
    </citation>
    <scope>NUCLEOTIDE SEQUENCE [LARGE SCALE GENOMIC DNA]</scope>
    <source>
        <strain evidence="2 3">S3-2</strain>
    </source>
</reference>
<sequence length="191" mass="19826">MPSAITILTEGFADWETGLFNATARLYYGFDTRFATPQGKPVTSSGGMLVTPQLAIEDIGLDGLDVLLLCGGPGWQNAGAPDIKALLLDAQRRQVVLAGICDGTRVLAQAGLLDRVRHTSNSADNLASIGTYAGAALYQDVPHAVADQRVITAPGTAPVTFTAAVLAALGIADDGLKGYLALHAAEHRDQG</sequence>
<evidence type="ECO:0000259" key="1">
    <source>
        <dbReference type="Pfam" id="PF01965"/>
    </source>
</evidence>
<dbReference type="InterPro" id="IPR002818">
    <property type="entry name" value="DJ-1/PfpI"/>
</dbReference>
<dbReference type="Gene3D" id="3.40.50.880">
    <property type="match status" value="1"/>
</dbReference>
<dbReference type="EMBL" id="LOCQ01000056">
    <property type="protein sequence ID" value="OBV38715.1"/>
    <property type="molecule type" value="Genomic_DNA"/>
</dbReference>
<name>A0A1A7C1V2_9BURK</name>
<dbReference type="InterPro" id="IPR052158">
    <property type="entry name" value="INH-QAR"/>
</dbReference>
<evidence type="ECO:0000313" key="3">
    <source>
        <dbReference type="Proteomes" id="UP000092713"/>
    </source>
</evidence>
<dbReference type="Pfam" id="PF01965">
    <property type="entry name" value="DJ-1_PfpI"/>
    <property type="match status" value="1"/>
</dbReference>
<keyword evidence="3" id="KW-1185">Reference proteome</keyword>
<dbReference type="PATRIC" id="fig|1747903.4.peg.2272"/>
<organism evidence="2 3">
    <name type="scientific">Janthinobacterium psychrotolerans</name>
    <dbReference type="NCBI Taxonomy" id="1747903"/>
    <lineage>
        <taxon>Bacteria</taxon>
        <taxon>Pseudomonadati</taxon>
        <taxon>Pseudomonadota</taxon>
        <taxon>Betaproteobacteria</taxon>
        <taxon>Burkholderiales</taxon>
        <taxon>Oxalobacteraceae</taxon>
        <taxon>Janthinobacterium</taxon>
    </lineage>
</organism>